<keyword evidence="5" id="KW-0067">ATP-binding</keyword>
<name>A0ABY7K055_9ACTN</name>
<dbReference type="Gene3D" id="3.30.300.30">
    <property type="match status" value="1"/>
</dbReference>
<evidence type="ECO:0000256" key="5">
    <source>
        <dbReference type="ARBA" id="ARBA00022840"/>
    </source>
</evidence>
<sequence length="657" mass="72549">MTQPQDNQNIASLLLEQRRYPPSPDFAAQANAKADLYDGDPDEFWEREGRDRLSWFTPFTKLKEWDPPFAKWYLGGTLNACYNCVDRHVENGLGDKVAYYWEGENPADKITISYADLQRRVVKAANAFKELGVSKGSHVGIYMGMVPELPVTMLALARLGAPFTVVFGGFSPDSLSGRLNDMQCQYVVTQDGSWRRGKVFDLKVNADAAMDSAPSVTTCIVVKRGGNDVVMKDGRDHWWADVVDRQSDDPATCPCEPMDSEAMLFVMYSSGTTGKPKGVVHTTAGYLAGTSTTHHYIFDIKPETVYWCAADIGWITGHSYIVFGPLVNATTSVMYEGTPDYPDKDRWWDIIERYKATVLYCAPTAIRTHMKWGPEYAQRHDLSSLKVLGSVGEPINPEAWVWYRDNIGAGKTPVVDTWWQTENGMILISPLPGVTTLKPGSATKPFPGIEPAVYDNDGNEIPPGQGAGFLVVKKPWPAMLRGLYNDNDRFRDVYWSRFPGVYMAGDGARVDEDGDFWLMGRIDDVMNVSGHRLSTIEIESALVDHPEVAEAAVTARSDAITGQAVVAYVILKGGKDGSPEKAKELRDHVAKVIGPIAKPANIVFTPELPKTRSGKIMRRLLKDVAENRALGDTTTLADASIVDEIAARAKAEADKES</sequence>
<dbReference type="InterPro" id="IPR042099">
    <property type="entry name" value="ANL_N_sf"/>
</dbReference>
<evidence type="ECO:0000256" key="1">
    <source>
        <dbReference type="ARBA" id="ARBA00006432"/>
    </source>
</evidence>
<dbReference type="InterPro" id="IPR000873">
    <property type="entry name" value="AMP-dep_synth/lig_dom"/>
</dbReference>
<keyword evidence="12" id="KW-1185">Reference proteome</keyword>
<dbReference type="EC" id="6.2.1.1" evidence="2 7"/>
<evidence type="ECO:0000256" key="2">
    <source>
        <dbReference type="ARBA" id="ARBA00013275"/>
    </source>
</evidence>
<keyword evidence="3 11" id="KW-0436">Ligase</keyword>
<dbReference type="EMBL" id="CP097463">
    <property type="protein sequence ID" value="WAX56957.1"/>
    <property type="molecule type" value="Genomic_DNA"/>
</dbReference>
<evidence type="ECO:0000256" key="6">
    <source>
        <dbReference type="ARBA" id="ARBA00022990"/>
    </source>
</evidence>
<feature type="domain" description="AMP-dependent synthetase/ligase" evidence="8">
    <location>
        <begin position="92"/>
        <end position="482"/>
    </location>
</feature>
<accession>A0ABY7K055</accession>
<dbReference type="InterPro" id="IPR011904">
    <property type="entry name" value="Ac_CoA_lig"/>
</dbReference>
<keyword evidence="6" id="KW-0007">Acetylation</keyword>
<dbReference type="InterPro" id="IPR032387">
    <property type="entry name" value="ACAS_N"/>
</dbReference>
<dbReference type="InterPro" id="IPR045851">
    <property type="entry name" value="AMP-bd_C_sf"/>
</dbReference>
<reference evidence="11" key="1">
    <citation type="submission" date="2022-05" db="EMBL/GenBank/DDBJ databases">
        <title>Jatrophihabitans sp. SB3-54 whole genome sequence.</title>
        <authorList>
            <person name="Suh M.K."/>
            <person name="Eom M.K."/>
            <person name="Kim J.S."/>
            <person name="Kim H.S."/>
            <person name="Do H.E."/>
            <person name="Shin Y.K."/>
            <person name="Lee J.-S."/>
        </authorList>
    </citation>
    <scope>NUCLEOTIDE SEQUENCE</scope>
    <source>
        <strain evidence="11">SB3-54</strain>
    </source>
</reference>
<dbReference type="Proteomes" id="UP001164693">
    <property type="component" value="Chromosome"/>
</dbReference>
<evidence type="ECO:0000313" key="12">
    <source>
        <dbReference type="Proteomes" id="UP001164693"/>
    </source>
</evidence>
<dbReference type="Pfam" id="PF00501">
    <property type="entry name" value="AMP-binding"/>
    <property type="match status" value="1"/>
</dbReference>
<comment type="similarity">
    <text evidence="1">Belongs to the ATP-dependent AMP-binding enzyme family.</text>
</comment>
<dbReference type="Pfam" id="PF16177">
    <property type="entry name" value="ACAS_N"/>
    <property type="match status" value="1"/>
</dbReference>
<dbReference type="RefSeq" id="WP_269443491.1">
    <property type="nucleotide sequence ID" value="NZ_CP097463.1"/>
</dbReference>
<evidence type="ECO:0000259" key="9">
    <source>
        <dbReference type="Pfam" id="PF13193"/>
    </source>
</evidence>
<dbReference type="PROSITE" id="PS00455">
    <property type="entry name" value="AMP_BINDING"/>
    <property type="match status" value="1"/>
</dbReference>
<keyword evidence="4" id="KW-0547">Nucleotide-binding</keyword>
<dbReference type="PANTHER" id="PTHR24095:SF14">
    <property type="entry name" value="ACETYL-COENZYME A SYNTHETASE 1"/>
    <property type="match status" value="1"/>
</dbReference>
<dbReference type="SUPFAM" id="SSF56801">
    <property type="entry name" value="Acetyl-CoA synthetase-like"/>
    <property type="match status" value="1"/>
</dbReference>
<evidence type="ECO:0000256" key="4">
    <source>
        <dbReference type="ARBA" id="ARBA00022741"/>
    </source>
</evidence>
<proteinExistence type="inferred from homology"/>
<feature type="domain" description="Acetyl-coenzyme A synthetase N-terminal" evidence="10">
    <location>
        <begin position="40"/>
        <end position="84"/>
    </location>
</feature>
<dbReference type="PANTHER" id="PTHR24095">
    <property type="entry name" value="ACETYL-COENZYME A SYNTHETASE"/>
    <property type="match status" value="1"/>
</dbReference>
<dbReference type="GO" id="GO:0003987">
    <property type="term" value="F:acetate-CoA ligase activity"/>
    <property type="evidence" value="ECO:0007669"/>
    <property type="project" value="UniProtKB-EC"/>
</dbReference>
<evidence type="ECO:0000259" key="10">
    <source>
        <dbReference type="Pfam" id="PF16177"/>
    </source>
</evidence>
<protein>
    <recommendedName>
        <fullName evidence="2 7">Acetate--CoA ligase</fullName>
        <ecNumber evidence="2 7">6.2.1.1</ecNumber>
    </recommendedName>
</protein>
<dbReference type="NCBIfam" id="TIGR02188">
    <property type="entry name" value="Ac_CoA_lig_AcsA"/>
    <property type="match status" value="1"/>
</dbReference>
<dbReference type="Pfam" id="PF13193">
    <property type="entry name" value="AMP-binding_C"/>
    <property type="match status" value="1"/>
</dbReference>
<evidence type="ECO:0000256" key="3">
    <source>
        <dbReference type="ARBA" id="ARBA00022598"/>
    </source>
</evidence>
<gene>
    <name evidence="11" type="primary">acs</name>
    <name evidence="11" type="ORF">M6B22_20900</name>
</gene>
<evidence type="ECO:0000259" key="8">
    <source>
        <dbReference type="Pfam" id="PF00501"/>
    </source>
</evidence>
<evidence type="ECO:0000313" key="11">
    <source>
        <dbReference type="EMBL" id="WAX56957.1"/>
    </source>
</evidence>
<dbReference type="CDD" id="cd05966">
    <property type="entry name" value="ACS"/>
    <property type="match status" value="1"/>
</dbReference>
<dbReference type="Gene3D" id="3.40.50.12780">
    <property type="entry name" value="N-terminal domain of ligase-like"/>
    <property type="match status" value="1"/>
</dbReference>
<feature type="domain" description="AMP-binding enzyme C-terminal" evidence="9">
    <location>
        <begin position="537"/>
        <end position="615"/>
    </location>
</feature>
<organism evidence="11 12">
    <name type="scientific">Jatrophihabitans cynanchi</name>
    <dbReference type="NCBI Taxonomy" id="2944128"/>
    <lineage>
        <taxon>Bacteria</taxon>
        <taxon>Bacillati</taxon>
        <taxon>Actinomycetota</taxon>
        <taxon>Actinomycetes</taxon>
        <taxon>Jatrophihabitantales</taxon>
        <taxon>Jatrophihabitantaceae</taxon>
        <taxon>Jatrophihabitans</taxon>
    </lineage>
</organism>
<dbReference type="InterPro" id="IPR025110">
    <property type="entry name" value="AMP-bd_C"/>
</dbReference>
<dbReference type="InterPro" id="IPR020845">
    <property type="entry name" value="AMP-binding_CS"/>
</dbReference>
<dbReference type="NCBIfam" id="NF001208">
    <property type="entry name" value="PRK00174.1"/>
    <property type="match status" value="1"/>
</dbReference>
<evidence type="ECO:0000256" key="7">
    <source>
        <dbReference type="NCBIfam" id="TIGR02188"/>
    </source>
</evidence>